<keyword evidence="1" id="KW-0812">Transmembrane</keyword>
<dbReference type="EMBL" id="JAODUO010000504">
    <property type="protein sequence ID" value="KAK2179225.1"/>
    <property type="molecule type" value="Genomic_DNA"/>
</dbReference>
<keyword evidence="3" id="KW-1185">Reference proteome</keyword>
<gene>
    <name evidence="2" type="ORF">NP493_504g02012</name>
</gene>
<sequence>MRLTVRRNPQGVVRESRCRRTWTSLYGPGIALCLLVVSAALPVHGTDNTAPVTSPDGAAGVDAKSRLREIDTKTRPPLKSTPAVRTFVGMRREIAAADIFIARAVCLLASWCSCGYGRPVVPGLARLHGAGCNSRTVER</sequence>
<evidence type="ECO:0000256" key="1">
    <source>
        <dbReference type="SAM" id="Phobius"/>
    </source>
</evidence>
<name>A0AAD9KXM6_RIDPI</name>
<keyword evidence="1" id="KW-1133">Transmembrane helix</keyword>
<proteinExistence type="predicted"/>
<accession>A0AAD9KXM6</accession>
<evidence type="ECO:0000313" key="3">
    <source>
        <dbReference type="Proteomes" id="UP001209878"/>
    </source>
</evidence>
<dbReference type="Proteomes" id="UP001209878">
    <property type="component" value="Unassembled WGS sequence"/>
</dbReference>
<reference evidence="2" key="1">
    <citation type="journal article" date="2023" name="Mol. Biol. Evol.">
        <title>Third-Generation Sequencing Reveals the Adaptive Role of the Epigenome in Three Deep-Sea Polychaetes.</title>
        <authorList>
            <person name="Perez M."/>
            <person name="Aroh O."/>
            <person name="Sun Y."/>
            <person name="Lan Y."/>
            <person name="Juniper S.K."/>
            <person name="Young C.R."/>
            <person name="Angers B."/>
            <person name="Qian P.Y."/>
        </authorList>
    </citation>
    <scope>NUCLEOTIDE SEQUENCE</scope>
    <source>
        <strain evidence="2">R07B-5</strain>
    </source>
</reference>
<comment type="caution">
    <text evidence="2">The sequence shown here is derived from an EMBL/GenBank/DDBJ whole genome shotgun (WGS) entry which is preliminary data.</text>
</comment>
<evidence type="ECO:0000313" key="2">
    <source>
        <dbReference type="EMBL" id="KAK2179225.1"/>
    </source>
</evidence>
<dbReference type="AlphaFoldDB" id="A0AAD9KXM6"/>
<organism evidence="2 3">
    <name type="scientific">Ridgeia piscesae</name>
    <name type="common">Tubeworm</name>
    <dbReference type="NCBI Taxonomy" id="27915"/>
    <lineage>
        <taxon>Eukaryota</taxon>
        <taxon>Metazoa</taxon>
        <taxon>Spiralia</taxon>
        <taxon>Lophotrochozoa</taxon>
        <taxon>Annelida</taxon>
        <taxon>Polychaeta</taxon>
        <taxon>Sedentaria</taxon>
        <taxon>Canalipalpata</taxon>
        <taxon>Sabellida</taxon>
        <taxon>Siboglinidae</taxon>
        <taxon>Ridgeia</taxon>
    </lineage>
</organism>
<protein>
    <submittedName>
        <fullName evidence="2">Uncharacterized protein</fullName>
    </submittedName>
</protein>
<keyword evidence="1" id="KW-0472">Membrane</keyword>
<feature type="transmembrane region" description="Helical" evidence="1">
    <location>
        <begin position="21"/>
        <end position="41"/>
    </location>
</feature>